<feature type="chain" id="PRO_5047299752" evidence="1">
    <location>
        <begin position="29"/>
        <end position="158"/>
    </location>
</feature>
<gene>
    <name evidence="3" type="ORF">WG900_06510</name>
</gene>
<evidence type="ECO:0000256" key="1">
    <source>
        <dbReference type="SAM" id="SignalP"/>
    </source>
</evidence>
<reference evidence="3 4" key="1">
    <citation type="submission" date="2024-03" db="EMBL/GenBank/DDBJ databases">
        <authorList>
            <person name="Jo J.-H."/>
        </authorList>
    </citation>
    <scope>NUCLEOTIDE SEQUENCE [LARGE SCALE GENOMIC DNA]</scope>
    <source>
        <strain evidence="3 4">AS3R-12</strain>
    </source>
</reference>
<proteinExistence type="predicted"/>
<dbReference type="InterPro" id="IPR010895">
    <property type="entry name" value="CHRD"/>
</dbReference>
<organism evidence="3 4">
    <name type="scientific">Novosphingobium aquae</name>
    <dbReference type="NCBI Taxonomy" id="3133435"/>
    <lineage>
        <taxon>Bacteria</taxon>
        <taxon>Pseudomonadati</taxon>
        <taxon>Pseudomonadota</taxon>
        <taxon>Alphaproteobacteria</taxon>
        <taxon>Sphingomonadales</taxon>
        <taxon>Sphingomonadaceae</taxon>
        <taxon>Novosphingobium</taxon>
    </lineage>
</organism>
<keyword evidence="4" id="KW-1185">Reference proteome</keyword>
<evidence type="ECO:0000259" key="2">
    <source>
        <dbReference type="SMART" id="SM00754"/>
    </source>
</evidence>
<feature type="signal peptide" evidence="1">
    <location>
        <begin position="1"/>
        <end position="28"/>
    </location>
</feature>
<evidence type="ECO:0000313" key="3">
    <source>
        <dbReference type="EMBL" id="MEJ6009567.1"/>
    </source>
</evidence>
<comment type="caution">
    <text evidence="3">The sequence shown here is derived from an EMBL/GenBank/DDBJ whole genome shotgun (WGS) entry which is preliminary data.</text>
</comment>
<dbReference type="Pfam" id="PF07452">
    <property type="entry name" value="CHRD"/>
    <property type="match status" value="1"/>
</dbReference>
<evidence type="ECO:0000313" key="4">
    <source>
        <dbReference type="Proteomes" id="UP001379235"/>
    </source>
</evidence>
<protein>
    <submittedName>
        <fullName evidence="3">CHRD domain-containing protein</fullName>
    </submittedName>
</protein>
<accession>A0ABU8S6H7</accession>
<dbReference type="RefSeq" id="WP_339965695.1">
    <property type="nucleotide sequence ID" value="NZ_JBBHJY010000002.1"/>
</dbReference>
<dbReference type="Proteomes" id="UP001379235">
    <property type="component" value="Unassembled WGS sequence"/>
</dbReference>
<feature type="domain" description="CHRD" evidence="2">
    <location>
        <begin position="42"/>
        <end position="158"/>
    </location>
</feature>
<keyword evidence="1" id="KW-0732">Signal</keyword>
<sequence length="158" mass="15290">MTFTPITRTLAALAASAALGAAALPAFAADPAPNAALGEGGVKLSATLTGAAEVPGPGDTDGTGTLEARVNPGKGEVCYTLTVAGIDAATGAHIHAGKAGVAGPVAVALEAPADGSSDACATITRDLAMALIKTPGDYYVNVHNAAFPNGAVRGQLVK</sequence>
<dbReference type="SMART" id="SM00754">
    <property type="entry name" value="CHRD"/>
    <property type="match status" value="1"/>
</dbReference>
<dbReference type="EMBL" id="JBBHJY010000002">
    <property type="protein sequence ID" value="MEJ6009567.1"/>
    <property type="molecule type" value="Genomic_DNA"/>
</dbReference>
<name>A0ABU8S6H7_9SPHN</name>